<dbReference type="Proteomes" id="UP000838756">
    <property type="component" value="Unassembled WGS sequence"/>
</dbReference>
<name>A0A8S4R046_9NEOP</name>
<reference evidence="3" key="1">
    <citation type="submission" date="2022-03" db="EMBL/GenBank/DDBJ databases">
        <authorList>
            <person name="Lindestad O."/>
        </authorList>
    </citation>
    <scope>NUCLEOTIDE SEQUENCE</scope>
</reference>
<sequence>MRCTTTGQQVVGSNSAEQFELIKISLLGRARVPHAPHPPRAATDDNASEPTDTFSIRLSSPLTSNLRNGLRANNQIKPESHLAGEAKNDVITRWAAVGPRNSVFMARNLMAPSHGPDHVTSLHTRSDRGIIAGCPARRLDAGAPHHSIIVIGRRSAQQALSLLLALVSSAALVLFSVCSSLSYSHFQARF</sequence>
<comment type="caution">
    <text evidence="3">The sequence shown here is derived from an EMBL/GenBank/DDBJ whole genome shotgun (WGS) entry which is preliminary data.</text>
</comment>
<proteinExistence type="predicted"/>
<dbReference type="AlphaFoldDB" id="A0A8S4R046"/>
<keyword evidence="2" id="KW-0812">Transmembrane</keyword>
<feature type="transmembrane region" description="Helical" evidence="2">
    <location>
        <begin position="162"/>
        <end position="183"/>
    </location>
</feature>
<evidence type="ECO:0000256" key="1">
    <source>
        <dbReference type="SAM" id="MobiDB-lite"/>
    </source>
</evidence>
<gene>
    <name evidence="3" type="primary">jg20753</name>
    <name evidence="3" type="ORF">PAEG_LOCUS8626</name>
</gene>
<protein>
    <submittedName>
        <fullName evidence="3">Jg20753 protein</fullName>
    </submittedName>
</protein>
<keyword evidence="2" id="KW-1133">Transmembrane helix</keyword>
<evidence type="ECO:0000256" key="2">
    <source>
        <dbReference type="SAM" id="Phobius"/>
    </source>
</evidence>
<evidence type="ECO:0000313" key="3">
    <source>
        <dbReference type="EMBL" id="CAH2229140.1"/>
    </source>
</evidence>
<keyword evidence="2" id="KW-0472">Membrane</keyword>
<evidence type="ECO:0000313" key="4">
    <source>
        <dbReference type="Proteomes" id="UP000838756"/>
    </source>
</evidence>
<keyword evidence="4" id="KW-1185">Reference proteome</keyword>
<feature type="region of interest" description="Disordered" evidence="1">
    <location>
        <begin position="32"/>
        <end position="53"/>
    </location>
</feature>
<dbReference type="EMBL" id="CAKXAJ010024689">
    <property type="protein sequence ID" value="CAH2229140.1"/>
    <property type="molecule type" value="Genomic_DNA"/>
</dbReference>
<organism evidence="3 4">
    <name type="scientific">Pararge aegeria aegeria</name>
    <dbReference type="NCBI Taxonomy" id="348720"/>
    <lineage>
        <taxon>Eukaryota</taxon>
        <taxon>Metazoa</taxon>
        <taxon>Ecdysozoa</taxon>
        <taxon>Arthropoda</taxon>
        <taxon>Hexapoda</taxon>
        <taxon>Insecta</taxon>
        <taxon>Pterygota</taxon>
        <taxon>Neoptera</taxon>
        <taxon>Endopterygota</taxon>
        <taxon>Lepidoptera</taxon>
        <taxon>Glossata</taxon>
        <taxon>Ditrysia</taxon>
        <taxon>Papilionoidea</taxon>
        <taxon>Nymphalidae</taxon>
        <taxon>Satyrinae</taxon>
        <taxon>Satyrini</taxon>
        <taxon>Parargina</taxon>
        <taxon>Pararge</taxon>
    </lineage>
</organism>
<accession>A0A8S4R046</accession>